<dbReference type="SUPFAM" id="SSF52833">
    <property type="entry name" value="Thioredoxin-like"/>
    <property type="match status" value="1"/>
</dbReference>
<feature type="transmembrane region" description="Helical" evidence="10">
    <location>
        <begin position="221"/>
        <end position="241"/>
    </location>
</feature>
<evidence type="ECO:0000313" key="14">
    <source>
        <dbReference type="Proteomes" id="UP000198670"/>
    </source>
</evidence>
<dbReference type="RefSeq" id="WP_090626228.1">
    <property type="nucleotide sequence ID" value="NZ_FOQO01000003.1"/>
</dbReference>
<evidence type="ECO:0000256" key="2">
    <source>
        <dbReference type="ARBA" id="ARBA00006214"/>
    </source>
</evidence>
<feature type="transmembrane region" description="Helical" evidence="10">
    <location>
        <begin position="306"/>
        <end position="329"/>
    </location>
</feature>
<accession>A0A1I3HSJ6</accession>
<dbReference type="InterPro" id="IPR012932">
    <property type="entry name" value="VKOR"/>
</dbReference>
<feature type="transmembrane region" description="Helical" evidence="10">
    <location>
        <begin position="137"/>
        <end position="155"/>
    </location>
</feature>
<dbReference type="Gene3D" id="3.90.70.10">
    <property type="entry name" value="Cysteine proteinases"/>
    <property type="match status" value="1"/>
</dbReference>
<dbReference type="GO" id="GO:0016020">
    <property type="term" value="C:membrane"/>
    <property type="evidence" value="ECO:0007669"/>
    <property type="project" value="UniProtKB-SubCell"/>
</dbReference>
<dbReference type="InterPro" id="IPR036249">
    <property type="entry name" value="Thioredoxin-like_sf"/>
</dbReference>
<comment type="subcellular location">
    <subcellularLocation>
        <location evidence="1">Membrane</location>
        <topology evidence="1">Multi-pass membrane protein</topology>
    </subcellularLocation>
</comment>
<evidence type="ECO:0000256" key="1">
    <source>
        <dbReference type="ARBA" id="ARBA00004141"/>
    </source>
</evidence>
<feature type="transmembrane region" description="Helical" evidence="10">
    <location>
        <begin position="161"/>
        <end position="183"/>
    </location>
</feature>
<dbReference type="InterPro" id="IPR038354">
    <property type="entry name" value="VKOR_sf"/>
</dbReference>
<name>A0A1I3HSJ6_9SPHI</name>
<proteinExistence type="inferred from homology"/>
<evidence type="ECO:0000256" key="6">
    <source>
        <dbReference type="ARBA" id="ARBA00023002"/>
    </source>
</evidence>
<keyword evidence="9" id="KW-0676">Redox-active center</keyword>
<evidence type="ECO:0000259" key="11">
    <source>
        <dbReference type="Pfam" id="PF07884"/>
    </source>
</evidence>
<dbReference type="GO" id="GO:0016491">
    <property type="term" value="F:oxidoreductase activity"/>
    <property type="evidence" value="ECO:0007669"/>
    <property type="project" value="UniProtKB-KW"/>
</dbReference>
<keyword evidence="4" id="KW-0874">Quinone</keyword>
<keyword evidence="14" id="KW-1185">Reference proteome</keyword>
<dbReference type="InterPro" id="IPR012336">
    <property type="entry name" value="Thioredoxin-like_fold"/>
</dbReference>
<sequence>MDANIFTSLLNVLGVKHTQTFSNRFYNEHPHKYNLFGLSKMLSDYGIANAGTRIEDKFNDILNIQTPFVAHVGGDFAAVVNVTEKDVEYKSGNLNLNISRKAFCDIWSGVVMLTEADSNSIEPDYEKHRNEEVTQRTLNTSLILAISLLLIFGLYNNYHNYGVGLILSFLINIIGAYIGVLLVQKQLKIHSSYSDKICSLFKQADCNSILESQGAKLWGKFGWSEIGLSYFLSNLIVIAFLPNLINYYAIINLFTLPYAFWSIWYQQSKAKQWCVLCLIVQIALWLIFLINLSFQYLQTPEIELSNVIVLVALYATFFITTTIITPYLAEQLKRQNVTQEINSLKSHEGITSLLLEEQPYYACDKSDSKILFGNPNSEILITILTNPHCNPCAKLHTRIEKLLASGQQNICIQYIFSSFDQSLDISNKFLIAAYLNSSPAETSLIFNQWYARGRMNKEHFFKKFSFDVEDDRVQSEFQNHLNWKFHTKLELTPTLLVNGHKLPRNYQIEDFKFISELKINKKREAAGRTLNSVAQN</sequence>
<dbReference type="GO" id="GO:0048038">
    <property type="term" value="F:quinone binding"/>
    <property type="evidence" value="ECO:0007669"/>
    <property type="project" value="UniProtKB-KW"/>
</dbReference>
<feature type="transmembrane region" description="Helical" evidence="10">
    <location>
        <begin position="273"/>
        <end position="294"/>
    </location>
</feature>
<evidence type="ECO:0000256" key="8">
    <source>
        <dbReference type="ARBA" id="ARBA00023157"/>
    </source>
</evidence>
<dbReference type="Proteomes" id="UP000198670">
    <property type="component" value="Unassembled WGS sequence"/>
</dbReference>
<feature type="domain" description="Thioredoxin-like fold" evidence="12">
    <location>
        <begin position="367"/>
        <end position="512"/>
    </location>
</feature>
<feature type="domain" description="Vitamin K epoxide reductase" evidence="11">
    <location>
        <begin position="169"/>
        <end position="291"/>
    </location>
</feature>
<evidence type="ECO:0000256" key="3">
    <source>
        <dbReference type="ARBA" id="ARBA00022692"/>
    </source>
</evidence>
<dbReference type="Pfam" id="PF07884">
    <property type="entry name" value="VKOR"/>
    <property type="match status" value="1"/>
</dbReference>
<evidence type="ECO:0000256" key="7">
    <source>
        <dbReference type="ARBA" id="ARBA00023136"/>
    </source>
</evidence>
<dbReference type="Gene3D" id="3.40.30.10">
    <property type="entry name" value="Glutaredoxin"/>
    <property type="match status" value="1"/>
</dbReference>
<dbReference type="OrthoDB" id="1100563at2"/>
<keyword evidence="8" id="KW-1015">Disulfide bond</keyword>
<dbReference type="CDD" id="cd12921">
    <property type="entry name" value="VKOR_4"/>
    <property type="match status" value="1"/>
</dbReference>
<reference evidence="13 14" key="1">
    <citation type="submission" date="2016-10" db="EMBL/GenBank/DDBJ databases">
        <authorList>
            <person name="de Groot N.N."/>
        </authorList>
    </citation>
    <scope>NUCLEOTIDE SEQUENCE [LARGE SCALE GENOMIC DNA]</scope>
    <source>
        <strain evidence="13 14">RK1</strain>
    </source>
</reference>
<keyword evidence="6" id="KW-0560">Oxidoreductase</keyword>
<gene>
    <name evidence="13" type="ORF">SAMN05444682_103474</name>
</gene>
<comment type="similarity">
    <text evidence="2">Belongs to the VKOR family.</text>
</comment>
<evidence type="ECO:0000256" key="10">
    <source>
        <dbReference type="SAM" id="Phobius"/>
    </source>
</evidence>
<keyword evidence="3 10" id="KW-0812">Transmembrane</keyword>
<keyword evidence="7 10" id="KW-0472">Membrane</keyword>
<dbReference type="Gene3D" id="1.20.1440.130">
    <property type="entry name" value="VKOR domain"/>
    <property type="match status" value="1"/>
</dbReference>
<dbReference type="AlphaFoldDB" id="A0A1I3HSJ6"/>
<evidence type="ECO:0000256" key="4">
    <source>
        <dbReference type="ARBA" id="ARBA00022719"/>
    </source>
</evidence>
<keyword evidence="5 10" id="KW-1133">Transmembrane helix</keyword>
<dbReference type="STRING" id="1477437.SAMN05444682_103474"/>
<protein>
    <submittedName>
        <fullName evidence="13">Thioredoxin</fullName>
    </submittedName>
</protein>
<evidence type="ECO:0000256" key="9">
    <source>
        <dbReference type="ARBA" id="ARBA00023284"/>
    </source>
</evidence>
<evidence type="ECO:0000313" key="13">
    <source>
        <dbReference type="EMBL" id="SFI38631.1"/>
    </source>
</evidence>
<dbReference type="EMBL" id="FOQO01000003">
    <property type="protein sequence ID" value="SFI38631.1"/>
    <property type="molecule type" value="Genomic_DNA"/>
</dbReference>
<dbReference type="Pfam" id="PF13462">
    <property type="entry name" value="Thioredoxin_4"/>
    <property type="match status" value="1"/>
</dbReference>
<evidence type="ECO:0000259" key="12">
    <source>
        <dbReference type="Pfam" id="PF13462"/>
    </source>
</evidence>
<evidence type="ECO:0000256" key="5">
    <source>
        <dbReference type="ARBA" id="ARBA00022989"/>
    </source>
</evidence>
<organism evidence="13 14">
    <name type="scientific">Parapedobacter indicus</name>
    <dbReference type="NCBI Taxonomy" id="1477437"/>
    <lineage>
        <taxon>Bacteria</taxon>
        <taxon>Pseudomonadati</taxon>
        <taxon>Bacteroidota</taxon>
        <taxon>Sphingobacteriia</taxon>
        <taxon>Sphingobacteriales</taxon>
        <taxon>Sphingobacteriaceae</taxon>
        <taxon>Parapedobacter</taxon>
    </lineage>
</organism>